<dbReference type="Gene3D" id="3.30.40.10">
    <property type="entry name" value="Zinc/RING finger domain, C3HC4 (zinc finger)"/>
    <property type="match status" value="1"/>
</dbReference>
<dbReference type="GO" id="GO:0004842">
    <property type="term" value="F:ubiquitin-protein transferase activity"/>
    <property type="evidence" value="ECO:0007669"/>
    <property type="project" value="InterPro"/>
</dbReference>
<dbReference type="SUPFAM" id="SSF57850">
    <property type="entry name" value="RING/U-box"/>
    <property type="match status" value="1"/>
</dbReference>
<feature type="compositionally biased region" description="Polar residues" evidence="2">
    <location>
        <begin position="272"/>
        <end position="287"/>
    </location>
</feature>
<name>A0AA35UUI0_LACSI</name>
<feature type="domain" description="RING-type" evidence="3">
    <location>
        <begin position="23"/>
        <end position="68"/>
    </location>
</feature>
<dbReference type="Proteomes" id="UP001177003">
    <property type="component" value="Chromosome 0"/>
</dbReference>
<keyword evidence="1" id="KW-0479">Metal-binding</keyword>
<dbReference type="PROSITE" id="PS50089">
    <property type="entry name" value="ZF_RING_2"/>
    <property type="match status" value="1"/>
</dbReference>
<dbReference type="PANTHER" id="PTHR46798">
    <property type="entry name" value="OS09G0511500 PROTEIN"/>
    <property type="match status" value="1"/>
</dbReference>
<dbReference type="EMBL" id="OX465086">
    <property type="protein sequence ID" value="CAI9265316.1"/>
    <property type="molecule type" value="Genomic_DNA"/>
</dbReference>
<dbReference type="Pfam" id="PF13639">
    <property type="entry name" value="zf-RING_2"/>
    <property type="match status" value="1"/>
</dbReference>
<dbReference type="SMART" id="SM00184">
    <property type="entry name" value="RING"/>
    <property type="match status" value="1"/>
</dbReference>
<protein>
    <recommendedName>
        <fullName evidence="3">RING-type domain-containing protein</fullName>
    </recommendedName>
</protein>
<proteinExistence type="predicted"/>
<keyword evidence="1" id="KW-0862">Zinc</keyword>
<dbReference type="InterPro" id="IPR001841">
    <property type="entry name" value="Znf_RING"/>
</dbReference>
<feature type="region of interest" description="Disordered" evidence="2">
    <location>
        <begin position="211"/>
        <end position="307"/>
    </location>
</feature>
<evidence type="ECO:0000313" key="5">
    <source>
        <dbReference type="Proteomes" id="UP001177003"/>
    </source>
</evidence>
<evidence type="ECO:0000256" key="1">
    <source>
        <dbReference type="PROSITE-ProRule" id="PRU00175"/>
    </source>
</evidence>
<keyword evidence="1" id="KW-0863">Zinc-finger</keyword>
<organism evidence="4 5">
    <name type="scientific">Lactuca saligna</name>
    <name type="common">Willowleaf lettuce</name>
    <dbReference type="NCBI Taxonomy" id="75948"/>
    <lineage>
        <taxon>Eukaryota</taxon>
        <taxon>Viridiplantae</taxon>
        <taxon>Streptophyta</taxon>
        <taxon>Embryophyta</taxon>
        <taxon>Tracheophyta</taxon>
        <taxon>Spermatophyta</taxon>
        <taxon>Magnoliopsida</taxon>
        <taxon>eudicotyledons</taxon>
        <taxon>Gunneridae</taxon>
        <taxon>Pentapetalae</taxon>
        <taxon>asterids</taxon>
        <taxon>campanulids</taxon>
        <taxon>Asterales</taxon>
        <taxon>Asteraceae</taxon>
        <taxon>Cichorioideae</taxon>
        <taxon>Cichorieae</taxon>
        <taxon>Lactucinae</taxon>
        <taxon>Lactuca</taxon>
    </lineage>
</organism>
<evidence type="ECO:0000256" key="2">
    <source>
        <dbReference type="SAM" id="MobiDB-lite"/>
    </source>
</evidence>
<reference evidence="4" key="1">
    <citation type="submission" date="2023-04" db="EMBL/GenBank/DDBJ databases">
        <authorList>
            <person name="Vijverberg K."/>
            <person name="Xiong W."/>
            <person name="Schranz E."/>
        </authorList>
    </citation>
    <scope>NUCLEOTIDE SEQUENCE</scope>
</reference>
<evidence type="ECO:0000313" key="4">
    <source>
        <dbReference type="EMBL" id="CAI9265316.1"/>
    </source>
</evidence>
<gene>
    <name evidence="4" type="ORF">LSALG_LOCUS5926</name>
</gene>
<feature type="compositionally biased region" description="Polar residues" evidence="2">
    <location>
        <begin position="244"/>
        <end position="258"/>
    </location>
</feature>
<keyword evidence="5" id="KW-1185">Reference proteome</keyword>
<dbReference type="GO" id="GO:0008270">
    <property type="term" value="F:zinc ion binding"/>
    <property type="evidence" value="ECO:0007669"/>
    <property type="project" value="UniProtKB-KW"/>
</dbReference>
<sequence>MGLEDDGYAAAAEGGKTGSSIPCSICLDDVTDYGDRAWAKLHCGHQFHLDCIGSAFNVKGVMQCPNCRKIEKGQWLYADGGRPYPELNIDDLVNDEDLYDLSYSESSMWCPYGGYAHLSAAFDEVEFPTTAYHDIGSEHATSVSSSATHICPYIAYVHPSTENVTQQGARFDSNNNQWNTQSASSETPNSYPLHYHTTLFPTLTTRIHDDDLQHPSISMPRRQRANADLSVSPSGSYPHPFLAAQSSSGTRPASSSMNRGYPGTGSGGQSHAYFQQPQRSNGQVQVSDRTHGGVGGGVYYSGSSTGRGFQETERSMLNFLHHIWERDLPHQRPVSADRVLFHQAAGGGFRQRSERMPSESRYWS</sequence>
<dbReference type="PANTHER" id="PTHR46798:SF3">
    <property type="entry name" value="RING FINGER FAMILY PROTEIN"/>
    <property type="match status" value="1"/>
</dbReference>
<dbReference type="AlphaFoldDB" id="A0AA35UUI0"/>
<dbReference type="CDD" id="cd16448">
    <property type="entry name" value="RING-H2"/>
    <property type="match status" value="1"/>
</dbReference>
<evidence type="ECO:0000259" key="3">
    <source>
        <dbReference type="PROSITE" id="PS50089"/>
    </source>
</evidence>
<accession>A0AA35UUI0</accession>
<dbReference type="InterPro" id="IPR013083">
    <property type="entry name" value="Znf_RING/FYVE/PHD"/>
</dbReference>
<dbReference type="InterPro" id="IPR044274">
    <property type="entry name" value="RFI2"/>
</dbReference>